<name>A0A1X1K279_STRMT</name>
<organism evidence="1 2">
    <name type="scientific">Streptococcus mitis</name>
    <dbReference type="NCBI Taxonomy" id="28037"/>
    <lineage>
        <taxon>Bacteria</taxon>
        <taxon>Bacillati</taxon>
        <taxon>Bacillota</taxon>
        <taxon>Bacilli</taxon>
        <taxon>Lactobacillales</taxon>
        <taxon>Streptococcaceae</taxon>
        <taxon>Streptococcus</taxon>
        <taxon>Streptococcus mitis group</taxon>
    </lineage>
</organism>
<proteinExistence type="predicted"/>
<dbReference type="Proteomes" id="UP000193367">
    <property type="component" value="Unassembled WGS sequence"/>
</dbReference>
<dbReference type="AlphaFoldDB" id="A0A1X1K279"/>
<accession>A0A1X1K279</accession>
<dbReference type="EMBL" id="NCVH01000033">
    <property type="protein sequence ID" value="ORO93485.1"/>
    <property type="molecule type" value="Genomic_DNA"/>
</dbReference>
<sequence length="118" mass="13883">MRPKRYPFSGAKKESEAKKISLMLKKVDESDLKGSVWTDPLNLYGKTRVHVELEGYGKKIITEFKTDDMDFSKKASFFKRTLFKRAEMMSQFDFRETTTEEWNRIILELGEAIKCTQK</sequence>
<evidence type="ECO:0000313" key="1">
    <source>
        <dbReference type="EMBL" id="ORO93485.1"/>
    </source>
</evidence>
<evidence type="ECO:0000313" key="2">
    <source>
        <dbReference type="Proteomes" id="UP000193367"/>
    </source>
</evidence>
<protein>
    <submittedName>
        <fullName evidence="1">Uncharacterized protein</fullName>
    </submittedName>
</protein>
<comment type="caution">
    <text evidence="1">The sequence shown here is derived from an EMBL/GenBank/DDBJ whole genome shotgun (WGS) entry which is preliminary data.</text>
</comment>
<dbReference type="RefSeq" id="WP_084865322.1">
    <property type="nucleotide sequence ID" value="NZ_NCVH01000033.1"/>
</dbReference>
<reference evidence="1 2" key="1">
    <citation type="journal article" date="2016" name="Eur. J. Clin. Microbiol. Infect. Dis.">
        <title>Whole genome sequencing as a tool for phylogenetic analysis of clinical strains of Mitis group streptococci.</title>
        <authorList>
            <person name="Rasmussen L.H."/>
            <person name="Dargis R."/>
            <person name="Hojholt K."/>
            <person name="Christensen J.J."/>
            <person name="Skovgaard O."/>
            <person name="Justesen U.S."/>
            <person name="Rosenvinge F.S."/>
            <person name="Moser C."/>
            <person name="Lukjancenko O."/>
            <person name="Rasmussen S."/>
            <person name="Nielsen X.C."/>
        </authorList>
    </citation>
    <scope>NUCLEOTIDE SEQUENCE [LARGE SCALE GENOMIC DNA]</scope>
    <source>
        <strain evidence="1 2">RH_17439_08</strain>
    </source>
</reference>
<gene>
    <name evidence="1" type="ORF">B7698_08685</name>
</gene>